<evidence type="ECO:0000313" key="1">
    <source>
        <dbReference type="EMBL" id="VDI79526.1"/>
    </source>
</evidence>
<dbReference type="AlphaFoldDB" id="A0A8B6HH96"/>
<protein>
    <submittedName>
        <fullName evidence="1">Uncharacterized protein</fullName>
    </submittedName>
</protein>
<organism evidence="1 2">
    <name type="scientific">Mytilus galloprovincialis</name>
    <name type="common">Mediterranean mussel</name>
    <dbReference type="NCBI Taxonomy" id="29158"/>
    <lineage>
        <taxon>Eukaryota</taxon>
        <taxon>Metazoa</taxon>
        <taxon>Spiralia</taxon>
        <taxon>Lophotrochozoa</taxon>
        <taxon>Mollusca</taxon>
        <taxon>Bivalvia</taxon>
        <taxon>Autobranchia</taxon>
        <taxon>Pteriomorphia</taxon>
        <taxon>Mytilida</taxon>
        <taxon>Mytiloidea</taxon>
        <taxon>Mytilidae</taxon>
        <taxon>Mytilinae</taxon>
        <taxon>Mytilus</taxon>
    </lineage>
</organism>
<dbReference type="Proteomes" id="UP000596742">
    <property type="component" value="Unassembled WGS sequence"/>
</dbReference>
<dbReference type="EMBL" id="UYJE01010078">
    <property type="protein sequence ID" value="VDI79526.1"/>
    <property type="molecule type" value="Genomic_DNA"/>
</dbReference>
<sequence>MNGTDIYVSLKNNNNLGGQPITLDTWSDAVKNGLKDQNILIIDVESLTKSVVDHVIMSGVLNVIQQFSIRISYGDPVFGIDYLTALQQLRTMFEAGFRIYWSRPEWSCITTNNKDRTSFVYLDMSEHEHLGIP</sequence>
<evidence type="ECO:0000313" key="2">
    <source>
        <dbReference type="Proteomes" id="UP000596742"/>
    </source>
</evidence>
<reference evidence="1" key="1">
    <citation type="submission" date="2018-11" db="EMBL/GenBank/DDBJ databases">
        <authorList>
            <person name="Alioto T."/>
            <person name="Alioto T."/>
        </authorList>
    </citation>
    <scope>NUCLEOTIDE SEQUENCE</scope>
</reference>
<keyword evidence="2" id="KW-1185">Reference proteome</keyword>
<name>A0A8B6HH96_MYTGA</name>
<accession>A0A8B6HH96</accession>
<comment type="caution">
    <text evidence="1">The sequence shown here is derived from an EMBL/GenBank/DDBJ whole genome shotgun (WGS) entry which is preliminary data.</text>
</comment>
<proteinExistence type="predicted"/>
<gene>
    <name evidence="1" type="ORF">MGAL_10B006216</name>
</gene>